<dbReference type="PATRIC" id="fig|28037.99.peg.1446"/>
<comment type="caution">
    <text evidence="2">The sequence shown here is derived from an EMBL/GenBank/DDBJ whole genome shotgun (WGS) entry which is preliminary data.</text>
</comment>
<dbReference type="AlphaFoldDB" id="A0A081PNL4"/>
<organism evidence="2 3">
    <name type="scientific">Streptococcus mitis</name>
    <dbReference type="NCBI Taxonomy" id="28037"/>
    <lineage>
        <taxon>Bacteria</taxon>
        <taxon>Bacillati</taxon>
        <taxon>Bacillota</taxon>
        <taxon>Bacilli</taxon>
        <taxon>Lactobacillales</taxon>
        <taxon>Streptococcaceae</taxon>
        <taxon>Streptococcus</taxon>
        <taxon>Streptococcus mitis group</taxon>
    </lineage>
</organism>
<sequence length="309" mass="36141">MQDESVYGLVYKAIREERGFTQKEAAGTTVTPHFLRQFEQGKSRITIQKFEEILSNIGIDKETFDSLKTQMFPTEFHKLQAQVADLAYKREFKKIISLINQPMENPGIAEHYVIANRVVNKFAIANIIGDSFLTPKDYQELEYIKNYLSELDDWNKIEVNIFSSILPHFSIEFLDYRLYHLLDTLKKQTEYHSIRTADYYIACLRTAIKHYSVNGYYDKAENLALKTLEVINTFPLLSTKMTEMISISMERANNFLRQDDVRGLELSKHIFASLDNFEKIYPNQLLTRMREDFFVTVTQLNHTGQPLDI</sequence>
<proteinExistence type="predicted"/>
<dbReference type="Gene3D" id="1.25.40.10">
    <property type="entry name" value="Tetratricopeptide repeat domain"/>
    <property type="match status" value="1"/>
</dbReference>
<feature type="domain" description="HTH cro/C1-type" evidence="1">
    <location>
        <begin position="12"/>
        <end position="64"/>
    </location>
</feature>
<dbReference type="Proteomes" id="UP000028093">
    <property type="component" value="Unassembled WGS sequence"/>
</dbReference>
<dbReference type="PANTHER" id="PTHR37038">
    <property type="entry name" value="TRANSCRIPTIONAL REGULATOR-RELATED"/>
    <property type="match status" value="1"/>
</dbReference>
<protein>
    <submittedName>
        <fullName evidence="2">Helix-turn-helix family protein</fullName>
    </submittedName>
</protein>
<dbReference type="PROSITE" id="PS50943">
    <property type="entry name" value="HTH_CROC1"/>
    <property type="match status" value="1"/>
</dbReference>
<evidence type="ECO:0000313" key="2">
    <source>
        <dbReference type="EMBL" id="KEQ32287.1"/>
    </source>
</evidence>
<dbReference type="EMBL" id="JPFT01000007">
    <property type="protein sequence ID" value="KEQ32287.1"/>
    <property type="molecule type" value="Genomic_DNA"/>
</dbReference>
<reference evidence="2 3" key="1">
    <citation type="submission" date="2014-05" db="EMBL/GenBank/DDBJ databases">
        <authorList>
            <person name="Daugherty S.C."/>
            <person name="Tallon L.J."/>
            <person name="Sadzewicz L."/>
            <person name="Kilian M."/>
            <person name="Tettelin H."/>
        </authorList>
    </citation>
    <scope>NUCLEOTIDE SEQUENCE [LARGE SCALE GENOMIC DNA]</scope>
    <source>
        <strain evidence="2 3">SK1126</strain>
    </source>
</reference>
<evidence type="ECO:0000259" key="1">
    <source>
        <dbReference type="PROSITE" id="PS50943"/>
    </source>
</evidence>
<dbReference type="InterPro" id="IPR001387">
    <property type="entry name" value="Cro/C1-type_HTH"/>
</dbReference>
<accession>A0A081PNL4</accession>
<gene>
    <name evidence="2" type="ORF">SK1126_1534</name>
</gene>
<dbReference type="GO" id="GO:0003677">
    <property type="term" value="F:DNA binding"/>
    <property type="evidence" value="ECO:0007669"/>
    <property type="project" value="InterPro"/>
</dbReference>
<dbReference type="SMART" id="SM00530">
    <property type="entry name" value="HTH_XRE"/>
    <property type="match status" value="1"/>
</dbReference>
<dbReference type="InterPro" id="IPR011990">
    <property type="entry name" value="TPR-like_helical_dom_sf"/>
</dbReference>
<dbReference type="InterPro" id="IPR010982">
    <property type="entry name" value="Lambda_DNA-bd_dom_sf"/>
</dbReference>
<name>A0A081PNL4_STRMT</name>
<evidence type="ECO:0000313" key="3">
    <source>
        <dbReference type="Proteomes" id="UP000028093"/>
    </source>
</evidence>
<dbReference type="SUPFAM" id="SSF47413">
    <property type="entry name" value="lambda repressor-like DNA-binding domains"/>
    <property type="match status" value="1"/>
</dbReference>
<dbReference type="CDD" id="cd00093">
    <property type="entry name" value="HTH_XRE"/>
    <property type="match status" value="1"/>
</dbReference>
<dbReference type="InterPro" id="IPR053163">
    <property type="entry name" value="HTH-type_regulator_Rgg"/>
</dbReference>
<dbReference type="RefSeq" id="WP_033682269.1">
    <property type="nucleotide sequence ID" value="NZ_JAKUXK010000002.1"/>
</dbReference>